<evidence type="ECO:0000256" key="4">
    <source>
        <dbReference type="ARBA" id="ARBA00008802"/>
    </source>
</evidence>
<dbReference type="PRINTS" id="PR00420">
    <property type="entry name" value="RNGMNOXGNASE"/>
</dbReference>
<dbReference type="PANTHER" id="PTHR10835">
    <property type="entry name" value="SQUALENE MONOOXYGENASE"/>
    <property type="match status" value="1"/>
</dbReference>
<dbReference type="PANTHER" id="PTHR10835:SF0">
    <property type="entry name" value="SQUALENE MONOOXYGENASE"/>
    <property type="match status" value="1"/>
</dbReference>
<dbReference type="GO" id="GO:0050660">
    <property type="term" value="F:flavin adenine dinucleotide binding"/>
    <property type="evidence" value="ECO:0007669"/>
    <property type="project" value="UniProtKB-UniRule"/>
</dbReference>
<evidence type="ECO:0000256" key="2">
    <source>
        <dbReference type="ARBA" id="ARBA00004154"/>
    </source>
</evidence>
<keyword evidence="6 13" id="KW-0812">Transmembrane</keyword>
<dbReference type="Pfam" id="PF13450">
    <property type="entry name" value="NAD_binding_8"/>
    <property type="match status" value="1"/>
</dbReference>
<evidence type="ECO:0000256" key="10">
    <source>
        <dbReference type="ARBA" id="ARBA00022989"/>
    </source>
</evidence>
<comment type="caution">
    <text evidence="15">The sequence shown here is derived from an EMBL/GenBank/DDBJ whole genome shotgun (WGS) entry which is preliminary data.</text>
</comment>
<dbReference type="Gene3D" id="3.50.50.60">
    <property type="entry name" value="FAD/NAD(P)-binding domain"/>
    <property type="match status" value="1"/>
</dbReference>
<comment type="catalytic activity">
    <reaction evidence="13">
        <text>squalene + reduced [NADPH--hemoprotein reductase] + O2 = (S)-2,3-epoxysqualene + oxidized [NADPH--hemoprotein reductase] + H2O + H(+)</text>
        <dbReference type="Rhea" id="RHEA:25282"/>
        <dbReference type="Rhea" id="RHEA-COMP:11964"/>
        <dbReference type="Rhea" id="RHEA-COMP:11965"/>
        <dbReference type="ChEBI" id="CHEBI:15377"/>
        <dbReference type="ChEBI" id="CHEBI:15378"/>
        <dbReference type="ChEBI" id="CHEBI:15379"/>
        <dbReference type="ChEBI" id="CHEBI:15440"/>
        <dbReference type="ChEBI" id="CHEBI:15441"/>
        <dbReference type="ChEBI" id="CHEBI:57618"/>
        <dbReference type="ChEBI" id="CHEBI:58210"/>
        <dbReference type="EC" id="1.14.14.17"/>
    </reaction>
</comment>
<evidence type="ECO:0000256" key="9">
    <source>
        <dbReference type="ARBA" id="ARBA00022848"/>
    </source>
</evidence>
<dbReference type="OrthoDB" id="1678617at2759"/>
<evidence type="ECO:0000256" key="5">
    <source>
        <dbReference type="ARBA" id="ARBA00022630"/>
    </source>
</evidence>
<evidence type="ECO:0000313" key="16">
    <source>
        <dbReference type="Proteomes" id="UP000193642"/>
    </source>
</evidence>
<dbReference type="FunFam" id="3.50.50.60:FF:000166">
    <property type="entry name" value="Squalene monooxygenase Erg1"/>
    <property type="match status" value="1"/>
</dbReference>
<dbReference type="STRING" id="329046.A0A1Y2BZ87"/>
<sequence>MPSLPTVEFDVIIVGAGIAGTAMAHALGTDGRKVLLLERDWREPDRIVGELLQPGGIKALESLGLEKCLEGIDAIHCKGYNVIQDKNSVLLPYSYENAKNGCGFHHGKFIMSLRTAAKAAPNVTCVEGTVKTLLTDKDDESHVIGVSYSTKTDKENDKLAYAPLTIVCDGCHSKFRKEVNKKQVTVSSTFVGMILEDCKLPNPGHGHVVLVDPSPILLYQIGTHDTRALIDIPGSKIPSLANGDLSKYMMEKVLPQLPESVHPSFIAAVKKGNLKSMPNQHLPPATNTRKGLLLLGDANNMRHPLTGGGMTVAFWDVVHVRDLLREVDDLENYDLVQKQMKSLHWRRKQLSSTVNILANALYALFAAGGDSFEKVLQDGCMEYFKLGGICVSTPIGLLSGMLHDPKALITHFFAVAFYGMYIQMTRGPLYLLPYLLFRAIGALVVAAIIVFPLMMFELQN</sequence>
<keyword evidence="12 13" id="KW-0472">Membrane</keyword>
<dbReference type="Proteomes" id="UP000193642">
    <property type="component" value="Unassembled WGS sequence"/>
</dbReference>
<dbReference type="GO" id="GO:0005811">
    <property type="term" value="C:lipid droplet"/>
    <property type="evidence" value="ECO:0007669"/>
    <property type="project" value="EnsemblFungi"/>
</dbReference>
<dbReference type="GO" id="GO:0005789">
    <property type="term" value="C:endoplasmic reticulum membrane"/>
    <property type="evidence" value="ECO:0007669"/>
    <property type="project" value="UniProtKB-SubCell"/>
</dbReference>
<feature type="transmembrane region" description="Helical" evidence="13">
    <location>
        <begin position="436"/>
        <end position="456"/>
    </location>
</feature>
<keyword evidence="8 13" id="KW-0274">FAD</keyword>
<feature type="transmembrane region" description="Helical" evidence="13">
    <location>
        <begin position="407"/>
        <end position="424"/>
    </location>
</feature>
<dbReference type="GO" id="GO:0004506">
    <property type="term" value="F:squalene monooxygenase activity"/>
    <property type="evidence" value="ECO:0007669"/>
    <property type="project" value="UniProtKB-UniRule"/>
</dbReference>
<evidence type="ECO:0000256" key="7">
    <source>
        <dbReference type="ARBA" id="ARBA00022824"/>
    </source>
</evidence>
<dbReference type="EC" id="1.14.14.17" evidence="13"/>
<keyword evidence="16" id="KW-1185">Reference proteome</keyword>
<feature type="domain" description="Squalene epoxidase" evidence="14">
    <location>
        <begin position="162"/>
        <end position="434"/>
    </location>
</feature>
<dbReference type="InterPro" id="IPR040125">
    <property type="entry name" value="Squalene_monox"/>
</dbReference>
<keyword evidence="10 13" id="KW-1133">Transmembrane helix</keyword>
<proteinExistence type="inferred from homology"/>
<dbReference type="UniPathway" id="UPA00767">
    <property type="reaction ID" value="UER00752"/>
</dbReference>
<evidence type="ECO:0000256" key="8">
    <source>
        <dbReference type="ARBA" id="ARBA00022827"/>
    </source>
</evidence>
<dbReference type="SUPFAM" id="SSF51905">
    <property type="entry name" value="FAD/NAD(P)-binding domain"/>
    <property type="match status" value="1"/>
</dbReference>
<evidence type="ECO:0000256" key="3">
    <source>
        <dbReference type="ARBA" id="ARBA00004477"/>
    </source>
</evidence>
<protein>
    <recommendedName>
        <fullName evidence="13">Squalene monooxygenase</fullName>
        <ecNumber evidence="13">1.14.14.17</ecNumber>
    </recommendedName>
</protein>
<evidence type="ECO:0000256" key="6">
    <source>
        <dbReference type="ARBA" id="ARBA00022692"/>
    </source>
</evidence>
<dbReference type="InterPro" id="IPR036188">
    <property type="entry name" value="FAD/NAD-bd_sf"/>
</dbReference>
<dbReference type="EMBL" id="MCGO01000040">
    <property type="protein sequence ID" value="ORY39385.1"/>
    <property type="molecule type" value="Genomic_DNA"/>
</dbReference>
<keyword evidence="7 13" id="KW-0256">Endoplasmic reticulum</keyword>
<dbReference type="AlphaFoldDB" id="A0A1Y2BZ87"/>
<comment type="cofactor">
    <cofactor evidence="1 13">
        <name>FAD</name>
        <dbReference type="ChEBI" id="CHEBI:57692"/>
    </cofactor>
</comment>
<organism evidence="15 16">
    <name type="scientific">Rhizoclosmatium globosum</name>
    <dbReference type="NCBI Taxonomy" id="329046"/>
    <lineage>
        <taxon>Eukaryota</taxon>
        <taxon>Fungi</taxon>
        <taxon>Fungi incertae sedis</taxon>
        <taxon>Chytridiomycota</taxon>
        <taxon>Chytridiomycota incertae sedis</taxon>
        <taxon>Chytridiomycetes</taxon>
        <taxon>Chytridiales</taxon>
        <taxon>Chytriomycetaceae</taxon>
        <taxon>Rhizoclosmatium</taxon>
    </lineage>
</organism>
<dbReference type="GO" id="GO:0006696">
    <property type="term" value="P:ergosterol biosynthetic process"/>
    <property type="evidence" value="ECO:0007669"/>
    <property type="project" value="EnsemblFungi"/>
</dbReference>
<comment type="subcellular location">
    <subcellularLocation>
        <location evidence="3 13">Endoplasmic reticulum membrane</location>
        <topology evidence="3 13">Multi-pass membrane protein</topology>
    </subcellularLocation>
    <subcellularLocation>
        <location evidence="2">Microsome membrane</location>
        <topology evidence="2">Multi-pass membrane protein</topology>
    </subcellularLocation>
</comment>
<accession>A0A1Y2BZ87</accession>
<comment type="function">
    <text evidence="13">Catalyzes the stereospecific oxidation of squalene to (S)-2,3-epoxysqualene, and is considered to be a rate-limiting enzyme in steroid biosynthesis.</text>
</comment>
<keyword evidence="9" id="KW-0492">Microsome</keyword>
<comment type="similarity">
    <text evidence="4 13">Belongs to the squalene monooxygenase family.</text>
</comment>
<dbReference type="Pfam" id="PF08491">
    <property type="entry name" value="SE"/>
    <property type="match status" value="1"/>
</dbReference>
<evidence type="ECO:0000256" key="13">
    <source>
        <dbReference type="RuleBase" id="RU367121"/>
    </source>
</evidence>
<gene>
    <name evidence="15" type="ORF">BCR33DRAFT_681978</name>
</gene>
<evidence type="ECO:0000313" key="15">
    <source>
        <dbReference type="EMBL" id="ORY39385.1"/>
    </source>
</evidence>
<keyword evidence="11 13" id="KW-0560">Oxidoreductase</keyword>
<evidence type="ECO:0000256" key="11">
    <source>
        <dbReference type="ARBA" id="ARBA00023002"/>
    </source>
</evidence>
<evidence type="ECO:0000256" key="12">
    <source>
        <dbReference type="ARBA" id="ARBA00023136"/>
    </source>
</evidence>
<reference evidence="15 16" key="1">
    <citation type="submission" date="2016-07" db="EMBL/GenBank/DDBJ databases">
        <title>Pervasive Adenine N6-methylation of Active Genes in Fungi.</title>
        <authorList>
            <consortium name="DOE Joint Genome Institute"/>
            <person name="Mondo S.J."/>
            <person name="Dannebaum R.O."/>
            <person name="Kuo R.C."/>
            <person name="Labutti K."/>
            <person name="Haridas S."/>
            <person name="Kuo A."/>
            <person name="Salamov A."/>
            <person name="Ahrendt S.R."/>
            <person name="Lipzen A."/>
            <person name="Sullivan W."/>
            <person name="Andreopoulos W.B."/>
            <person name="Clum A."/>
            <person name="Lindquist E."/>
            <person name="Daum C."/>
            <person name="Ramamoorthy G.K."/>
            <person name="Gryganskyi A."/>
            <person name="Culley D."/>
            <person name="Magnuson J.K."/>
            <person name="James T.Y."/>
            <person name="O'Malley M.A."/>
            <person name="Stajich J.E."/>
            <person name="Spatafora J.W."/>
            <person name="Visel A."/>
            <person name="Grigoriev I.V."/>
        </authorList>
    </citation>
    <scope>NUCLEOTIDE SEQUENCE [LARGE SCALE GENOMIC DNA]</scope>
    <source>
        <strain evidence="15 16">JEL800</strain>
    </source>
</reference>
<dbReference type="InterPro" id="IPR013698">
    <property type="entry name" value="Squalene_epoxidase"/>
</dbReference>
<evidence type="ECO:0000256" key="1">
    <source>
        <dbReference type="ARBA" id="ARBA00001974"/>
    </source>
</evidence>
<keyword evidence="5 13" id="KW-0285">Flavoprotein</keyword>
<name>A0A1Y2BZ87_9FUNG</name>
<evidence type="ECO:0000259" key="14">
    <source>
        <dbReference type="Pfam" id="PF08491"/>
    </source>
</evidence>